<sequence length="37" mass="3683">MGSIADILADVQSVDLTEGTIGTVLAWLGGLLTGSAH</sequence>
<reference evidence="1 2" key="1">
    <citation type="submission" date="2023-04" db="EMBL/GenBank/DDBJ databases">
        <title>Forest soil microbial communities from Buena Vista Peninsula, Colon Province, Panama.</title>
        <authorList>
            <person name="Bouskill N."/>
        </authorList>
    </citation>
    <scope>NUCLEOTIDE SEQUENCE [LARGE SCALE GENOMIC DNA]</scope>
    <source>
        <strain evidence="1 2">CFH S0262</strain>
    </source>
</reference>
<evidence type="ECO:0000313" key="2">
    <source>
        <dbReference type="Proteomes" id="UP001160334"/>
    </source>
</evidence>
<keyword evidence="2" id="KW-1185">Reference proteome</keyword>
<dbReference type="EMBL" id="JARXVC010000014">
    <property type="protein sequence ID" value="MDH6283497.1"/>
    <property type="molecule type" value="Genomic_DNA"/>
</dbReference>
<name>A0ABT6MGP5_9NOCA</name>
<comment type="caution">
    <text evidence="1">The sequence shown here is derived from an EMBL/GenBank/DDBJ whole genome shotgun (WGS) entry which is preliminary data.</text>
</comment>
<protein>
    <submittedName>
        <fullName evidence="1">Uncharacterized protein</fullName>
    </submittedName>
</protein>
<gene>
    <name evidence="1" type="ORF">M2280_004745</name>
</gene>
<proteinExistence type="predicted"/>
<dbReference type="Proteomes" id="UP001160334">
    <property type="component" value="Unassembled WGS sequence"/>
</dbReference>
<accession>A0ABT6MGP5</accession>
<evidence type="ECO:0000313" key="1">
    <source>
        <dbReference type="EMBL" id="MDH6283497.1"/>
    </source>
</evidence>
<organism evidence="1 2">
    <name type="scientific">Prescottella agglutinans</name>
    <dbReference type="NCBI Taxonomy" id="1644129"/>
    <lineage>
        <taxon>Bacteria</taxon>
        <taxon>Bacillati</taxon>
        <taxon>Actinomycetota</taxon>
        <taxon>Actinomycetes</taxon>
        <taxon>Mycobacteriales</taxon>
        <taxon>Nocardiaceae</taxon>
        <taxon>Prescottella</taxon>
    </lineage>
</organism>